<dbReference type="Pfam" id="PF26192">
    <property type="entry name" value="RNF157-like_N"/>
    <property type="match status" value="1"/>
</dbReference>
<comment type="pathway">
    <text evidence="2">Protein modification; protein ubiquitination.</text>
</comment>
<evidence type="ECO:0000256" key="8">
    <source>
        <dbReference type="ARBA" id="ARBA00022786"/>
    </source>
</evidence>
<evidence type="ECO:0000313" key="14">
    <source>
        <dbReference type="EMBL" id="KAL2533658.1"/>
    </source>
</evidence>
<dbReference type="Gene3D" id="3.30.40.10">
    <property type="entry name" value="Zinc/RING finger domain, C3HC4 (zinc finger)"/>
    <property type="match status" value="1"/>
</dbReference>
<evidence type="ECO:0000256" key="3">
    <source>
        <dbReference type="ARBA" id="ARBA00012483"/>
    </source>
</evidence>
<keyword evidence="4" id="KW-0808">Transferase</keyword>
<name>A0ABD1VAP8_9LAMI</name>
<dbReference type="AlphaFoldDB" id="A0ABD1VAP8"/>
<dbReference type="GO" id="GO:0008270">
    <property type="term" value="F:zinc ion binding"/>
    <property type="evidence" value="ECO:0007669"/>
    <property type="project" value="UniProtKB-KW"/>
</dbReference>
<accession>A0ABD1VAP8</accession>
<dbReference type="PANTHER" id="PTHR22996:SF0">
    <property type="entry name" value="RE60872P-RELATED"/>
    <property type="match status" value="1"/>
</dbReference>
<keyword evidence="8" id="KW-0833">Ubl conjugation pathway</keyword>
<evidence type="ECO:0000256" key="7">
    <source>
        <dbReference type="ARBA" id="ARBA00022771"/>
    </source>
</evidence>
<dbReference type="Proteomes" id="UP001604336">
    <property type="component" value="Unassembled WGS sequence"/>
</dbReference>
<keyword evidence="6" id="KW-0479">Metal-binding</keyword>
<keyword evidence="9" id="KW-0862">Zinc</keyword>
<dbReference type="InterPro" id="IPR045195">
    <property type="entry name" value="LOG2-like_mRING_C3HC5"/>
</dbReference>
<sequence>MKESLLPPVTVHFQQGLAQKFKQPSGTGIDISMLEEAEFLKDGDTDVYTLAVKAEASPNNQSENPDGGSTNSHITWAVFKKEKCEYLVRVVKQILWVNGMQYELQEIYGIGNSVEDNFDGNDPGKECVICLLEPRDITVLPCRHMCMCSSCAKVLRSRTNKCPICRQPFERLLEISVSNETEE</sequence>
<evidence type="ECO:0000256" key="4">
    <source>
        <dbReference type="ARBA" id="ARBA00022679"/>
    </source>
</evidence>
<dbReference type="InterPro" id="IPR001841">
    <property type="entry name" value="Znf_RING"/>
</dbReference>
<evidence type="ECO:0000256" key="6">
    <source>
        <dbReference type="ARBA" id="ARBA00022723"/>
    </source>
</evidence>
<dbReference type="PANTHER" id="PTHR22996">
    <property type="entry name" value="MAHOGUNIN"/>
    <property type="match status" value="1"/>
</dbReference>
<dbReference type="EMBL" id="JBFOLK010000002">
    <property type="protein sequence ID" value="KAL2533658.1"/>
    <property type="molecule type" value="Genomic_DNA"/>
</dbReference>
<evidence type="ECO:0000256" key="12">
    <source>
        <dbReference type="PROSITE-ProRule" id="PRU00175"/>
    </source>
</evidence>
<comment type="similarity">
    <text evidence="11">Belongs to the RING-type zinc finger family. LOG2 subfamily.</text>
</comment>
<dbReference type="CDD" id="cd16789">
    <property type="entry name" value="mRING-HC-C3HC5_MGRN1-like"/>
    <property type="match status" value="1"/>
</dbReference>
<keyword evidence="5" id="KW-0519">Myristate</keyword>
<keyword evidence="7 12" id="KW-0863">Zinc-finger</keyword>
<organism evidence="14 15">
    <name type="scientific">Abeliophyllum distichum</name>
    <dbReference type="NCBI Taxonomy" id="126358"/>
    <lineage>
        <taxon>Eukaryota</taxon>
        <taxon>Viridiplantae</taxon>
        <taxon>Streptophyta</taxon>
        <taxon>Embryophyta</taxon>
        <taxon>Tracheophyta</taxon>
        <taxon>Spermatophyta</taxon>
        <taxon>Magnoliopsida</taxon>
        <taxon>eudicotyledons</taxon>
        <taxon>Gunneridae</taxon>
        <taxon>Pentapetalae</taxon>
        <taxon>asterids</taxon>
        <taxon>lamiids</taxon>
        <taxon>Lamiales</taxon>
        <taxon>Oleaceae</taxon>
        <taxon>Forsythieae</taxon>
        <taxon>Abeliophyllum</taxon>
    </lineage>
</organism>
<evidence type="ECO:0000259" key="13">
    <source>
        <dbReference type="PROSITE" id="PS50089"/>
    </source>
</evidence>
<evidence type="ECO:0000256" key="2">
    <source>
        <dbReference type="ARBA" id="ARBA00004906"/>
    </source>
</evidence>
<dbReference type="EC" id="2.3.2.27" evidence="3"/>
<keyword evidence="15" id="KW-1185">Reference proteome</keyword>
<dbReference type="InterPro" id="IPR058981">
    <property type="entry name" value="MGRN1/RNF157-like_N"/>
</dbReference>
<reference evidence="15" key="1">
    <citation type="submission" date="2024-07" db="EMBL/GenBank/DDBJ databases">
        <title>Two chromosome-level genome assemblies of Korean endemic species Abeliophyllum distichum and Forsythia ovata (Oleaceae).</title>
        <authorList>
            <person name="Jang H."/>
        </authorList>
    </citation>
    <scope>NUCLEOTIDE SEQUENCE [LARGE SCALE GENOMIC DNA]</scope>
</reference>
<dbReference type="GO" id="GO:0061630">
    <property type="term" value="F:ubiquitin protein ligase activity"/>
    <property type="evidence" value="ECO:0007669"/>
    <property type="project" value="UniProtKB-EC"/>
</dbReference>
<keyword evidence="10" id="KW-0449">Lipoprotein</keyword>
<evidence type="ECO:0000256" key="9">
    <source>
        <dbReference type="ARBA" id="ARBA00022833"/>
    </source>
</evidence>
<dbReference type="InterPro" id="IPR045194">
    <property type="entry name" value="MGRN1/RNF157-like"/>
</dbReference>
<dbReference type="FunFam" id="3.30.40.10:FF:000115">
    <property type="entry name" value="probable E3 ubiquitin-protein ligase LOG2"/>
    <property type="match status" value="1"/>
</dbReference>
<evidence type="ECO:0000313" key="15">
    <source>
        <dbReference type="Proteomes" id="UP001604336"/>
    </source>
</evidence>
<evidence type="ECO:0000256" key="11">
    <source>
        <dbReference type="ARBA" id="ARBA00025721"/>
    </source>
</evidence>
<dbReference type="InterPro" id="IPR013083">
    <property type="entry name" value="Znf_RING/FYVE/PHD"/>
</dbReference>
<proteinExistence type="inferred from homology"/>
<dbReference type="SMART" id="SM00184">
    <property type="entry name" value="RING"/>
    <property type="match status" value="1"/>
</dbReference>
<dbReference type="Pfam" id="PF13920">
    <property type="entry name" value="zf-C3HC4_3"/>
    <property type="match status" value="1"/>
</dbReference>
<evidence type="ECO:0000256" key="1">
    <source>
        <dbReference type="ARBA" id="ARBA00000900"/>
    </source>
</evidence>
<comment type="catalytic activity">
    <reaction evidence="1">
        <text>S-ubiquitinyl-[E2 ubiquitin-conjugating enzyme]-L-cysteine + [acceptor protein]-L-lysine = [E2 ubiquitin-conjugating enzyme]-L-cysteine + N(6)-ubiquitinyl-[acceptor protein]-L-lysine.</text>
        <dbReference type="EC" id="2.3.2.27"/>
    </reaction>
</comment>
<protein>
    <recommendedName>
        <fullName evidence="3">RING-type E3 ubiquitin transferase</fullName>
        <ecNumber evidence="3">2.3.2.27</ecNumber>
    </recommendedName>
</protein>
<dbReference type="SUPFAM" id="SSF57850">
    <property type="entry name" value="RING/U-box"/>
    <property type="match status" value="1"/>
</dbReference>
<gene>
    <name evidence="14" type="ORF">Adt_07009</name>
</gene>
<comment type="caution">
    <text evidence="14">The sequence shown here is derived from an EMBL/GenBank/DDBJ whole genome shotgun (WGS) entry which is preliminary data.</text>
</comment>
<evidence type="ECO:0000256" key="10">
    <source>
        <dbReference type="ARBA" id="ARBA00023288"/>
    </source>
</evidence>
<evidence type="ECO:0000256" key="5">
    <source>
        <dbReference type="ARBA" id="ARBA00022707"/>
    </source>
</evidence>
<feature type="domain" description="RING-type" evidence="13">
    <location>
        <begin position="127"/>
        <end position="166"/>
    </location>
</feature>
<dbReference type="PROSITE" id="PS50089">
    <property type="entry name" value="ZF_RING_2"/>
    <property type="match status" value="1"/>
</dbReference>